<feature type="transmembrane region" description="Helical" evidence="1">
    <location>
        <begin position="215"/>
        <end position="234"/>
    </location>
</feature>
<dbReference type="Pfam" id="PF01757">
    <property type="entry name" value="Acyl_transf_3"/>
    <property type="match status" value="1"/>
</dbReference>
<evidence type="ECO:0000256" key="1">
    <source>
        <dbReference type="SAM" id="Phobius"/>
    </source>
</evidence>
<keyword evidence="3" id="KW-0012">Acyltransferase</keyword>
<dbReference type="GO" id="GO:0000271">
    <property type="term" value="P:polysaccharide biosynthetic process"/>
    <property type="evidence" value="ECO:0007669"/>
    <property type="project" value="TreeGrafter"/>
</dbReference>
<keyword evidence="4" id="KW-1185">Reference proteome</keyword>
<dbReference type="InterPro" id="IPR050879">
    <property type="entry name" value="Acyltransferase_3"/>
</dbReference>
<sequence>MRRNGAIDELRGLAVLAVVCSHVGLVYGLDSPLAFGLAAPALGVGVDLFFVLSGYVIWQNVAAMRAKAGGDAVAGALAFWLRRFSRVALPAWATLAAIGVLRLWSGRDPGWSSDLVAGAGFYANFYWAGCWAGKAPCPDALMASHFWSLALEAQFYALAPLLAGLGRREGLCLCALGLALGAVMPRPVGSLLWSVRPEGFLIGMALAQHGPPLRLPGLGLGQAVYWFVVVAILVRIAELGFSGFGFASAAIVFGVILAARLKQGAAPGWAAAGLRKVGEASFSCYLVHLPVVTVVHAALAGRSPAEASLALAFFAVAAVTLAWERAIVEPAAAMSRRWSEGIILHCKYVVKGCSLKG</sequence>
<keyword evidence="1" id="KW-1133">Transmembrane helix</keyword>
<keyword evidence="3" id="KW-0808">Transferase</keyword>
<accession>A0A6B8KM27</accession>
<feature type="transmembrane region" description="Helical" evidence="1">
    <location>
        <begin position="172"/>
        <end position="195"/>
    </location>
</feature>
<dbReference type="RefSeq" id="WP_136498169.1">
    <property type="nucleotide sequence ID" value="NZ_CP046053.1"/>
</dbReference>
<dbReference type="AlphaFoldDB" id="A0A6B8KM27"/>
<protein>
    <submittedName>
        <fullName evidence="3">Acyltransferase family protein</fullName>
    </submittedName>
</protein>
<gene>
    <name evidence="3" type="ORF">H2LOC_021190</name>
</gene>
<dbReference type="GO" id="GO:0016747">
    <property type="term" value="F:acyltransferase activity, transferring groups other than amino-acyl groups"/>
    <property type="evidence" value="ECO:0007669"/>
    <property type="project" value="InterPro"/>
</dbReference>
<feature type="transmembrane region" description="Helical" evidence="1">
    <location>
        <begin position="307"/>
        <end position="328"/>
    </location>
</feature>
<feature type="transmembrane region" description="Helical" evidence="1">
    <location>
        <begin position="87"/>
        <end position="105"/>
    </location>
</feature>
<dbReference type="KEGG" id="mhey:H2LOC_021190"/>
<feature type="transmembrane region" description="Helical" evidence="1">
    <location>
        <begin position="146"/>
        <end position="165"/>
    </location>
</feature>
<proteinExistence type="predicted"/>
<evidence type="ECO:0000259" key="2">
    <source>
        <dbReference type="Pfam" id="PF01757"/>
    </source>
</evidence>
<dbReference type="PANTHER" id="PTHR23028:SF53">
    <property type="entry name" value="ACYL_TRANSF_3 DOMAIN-CONTAINING PROTEIN"/>
    <property type="match status" value="1"/>
</dbReference>
<keyword evidence="1" id="KW-0472">Membrane</keyword>
<organism evidence="3 4">
    <name type="scientific">Methylocystis heyeri</name>
    <dbReference type="NCBI Taxonomy" id="391905"/>
    <lineage>
        <taxon>Bacteria</taxon>
        <taxon>Pseudomonadati</taxon>
        <taxon>Pseudomonadota</taxon>
        <taxon>Alphaproteobacteria</taxon>
        <taxon>Hyphomicrobiales</taxon>
        <taxon>Methylocystaceae</taxon>
        <taxon>Methylocystis</taxon>
    </lineage>
</organism>
<dbReference type="EMBL" id="CP046053">
    <property type="protein sequence ID" value="QGM48301.1"/>
    <property type="molecule type" value="Genomic_DNA"/>
</dbReference>
<evidence type="ECO:0000313" key="4">
    <source>
        <dbReference type="Proteomes" id="UP000309061"/>
    </source>
</evidence>
<dbReference type="Proteomes" id="UP000309061">
    <property type="component" value="Plasmid unnamed1"/>
</dbReference>
<feature type="domain" description="Acyltransferase 3" evidence="2">
    <location>
        <begin position="5"/>
        <end position="322"/>
    </location>
</feature>
<keyword evidence="1" id="KW-0812">Transmembrane</keyword>
<reference evidence="3 4" key="1">
    <citation type="submission" date="2019-11" db="EMBL/GenBank/DDBJ databases">
        <title>The genome sequence of Methylocystis heyeri.</title>
        <authorList>
            <person name="Oshkin I.Y."/>
            <person name="Miroshnikov K."/>
            <person name="Dedysh S.N."/>
        </authorList>
    </citation>
    <scope>NUCLEOTIDE SEQUENCE [LARGE SCALE GENOMIC DNA]</scope>
    <source>
        <strain evidence="3 4">H2</strain>
        <plasmid evidence="3 4">unnamed1</plasmid>
    </source>
</reference>
<feature type="transmembrane region" description="Helical" evidence="1">
    <location>
        <begin position="35"/>
        <end position="58"/>
    </location>
</feature>
<keyword evidence="3" id="KW-0614">Plasmid</keyword>
<evidence type="ECO:0000313" key="3">
    <source>
        <dbReference type="EMBL" id="QGM48301.1"/>
    </source>
</evidence>
<dbReference type="GO" id="GO:0016020">
    <property type="term" value="C:membrane"/>
    <property type="evidence" value="ECO:0007669"/>
    <property type="project" value="TreeGrafter"/>
</dbReference>
<dbReference type="InterPro" id="IPR002656">
    <property type="entry name" value="Acyl_transf_3_dom"/>
</dbReference>
<feature type="transmembrane region" description="Helical" evidence="1">
    <location>
        <begin position="12"/>
        <end position="29"/>
    </location>
</feature>
<dbReference type="OrthoDB" id="9796461at2"/>
<name>A0A6B8KM27_9HYPH</name>
<dbReference type="PANTHER" id="PTHR23028">
    <property type="entry name" value="ACETYLTRANSFERASE"/>
    <property type="match status" value="1"/>
</dbReference>
<geneLocation type="plasmid" evidence="3">
    <name>unnamed1</name>
</geneLocation>
<feature type="transmembrane region" description="Helical" evidence="1">
    <location>
        <begin position="241"/>
        <end position="260"/>
    </location>
</feature>